<dbReference type="GO" id="GO:0032259">
    <property type="term" value="P:methylation"/>
    <property type="evidence" value="ECO:0007669"/>
    <property type="project" value="UniProtKB-KW"/>
</dbReference>
<dbReference type="InterPro" id="IPR013968">
    <property type="entry name" value="PKS_KR"/>
</dbReference>
<dbReference type="Gene3D" id="3.30.559.10">
    <property type="entry name" value="Chloramphenicol acetyltransferase-like domain"/>
    <property type="match status" value="1"/>
</dbReference>
<protein>
    <submittedName>
        <fullName evidence="14">Uncharacterized protein</fullName>
    </submittedName>
</protein>
<dbReference type="Gene3D" id="3.40.50.12780">
    <property type="entry name" value="N-terminal domain of ligase-like"/>
    <property type="match status" value="1"/>
</dbReference>
<dbReference type="GeneID" id="85315155"/>
<dbReference type="GO" id="GO:0016491">
    <property type="term" value="F:oxidoreductase activity"/>
    <property type="evidence" value="ECO:0007669"/>
    <property type="project" value="UniProtKB-KW"/>
</dbReference>
<gene>
    <name evidence="14" type="ORF">QBC33DRAFT_598356</name>
</gene>
<dbReference type="InterPro" id="IPR018201">
    <property type="entry name" value="Ketoacyl_synth_AS"/>
</dbReference>
<dbReference type="InterPro" id="IPR045851">
    <property type="entry name" value="AMP-bd_C_sf"/>
</dbReference>
<dbReference type="InterPro" id="IPR020841">
    <property type="entry name" value="PKS_Beta-ketoAc_synthase_dom"/>
</dbReference>
<dbReference type="Pfam" id="PF00550">
    <property type="entry name" value="PP-binding"/>
    <property type="match status" value="2"/>
</dbReference>
<dbReference type="Gene3D" id="3.10.129.110">
    <property type="entry name" value="Polyketide synthase dehydratase"/>
    <property type="match status" value="1"/>
</dbReference>
<evidence type="ECO:0000256" key="7">
    <source>
        <dbReference type="ARBA" id="ARBA00023002"/>
    </source>
</evidence>
<comment type="caution">
    <text evidence="14">The sequence shown here is derived from an EMBL/GenBank/DDBJ whole genome shotgun (WGS) entry which is preliminary data.</text>
</comment>
<dbReference type="GO" id="GO:0004312">
    <property type="term" value="F:fatty acid synthase activity"/>
    <property type="evidence" value="ECO:0007669"/>
    <property type="project" value="TreeGrafter"/>
</dbReference>
<dbReference type="InterPro" id="IPR032821">
    <property type="entry name" value="PKS_assoc"/>
</dbReference>
<dbReference type="PANTHER" id="PTHR43775:SF20">
    <property type="entry name" value="HYBRID PKS-NRPS SYNTHETASE APDA"/>
    <property type="match status" value="1"/>
</dbReference>
<dbReference type="InterPro" id="IPR016035">
    <property type="entry name" value="Acyl_Trfase/lysoPLipase"/>
</dbReference>
<dbReference type="SUPFAM" id="SSF47336">
    <property type="entry name" value="ACP-like"/>
    <property type="match status" value="2"/>
</dbReference>
<dbReference type="PROSITE" id="PS00455">
    <property type="entry name" value="AMP_BINDING"/>
    <property type="match status" value="1"/>
</dbReference>
<dbReference type="GO" id="GO:0031177">
    <property type="term" value="F:phosphopantetheine binding"/>
    <property type="evidence" value="ECO:0007669"/>
    <property type="project" value="InterPro"/>
</dbReference>
<keyword evidence="2" id="KW-0597">Phosphoprotein</keyword>
<keyword evidence="8" id="KW-0511">Multifunctional enzyme</keyword>
<dbReference type="GO" id="GO:0008168">
    <property type="term" value="F:methyltransferase activity"/>
    <property type="evidence" value="ECO:0007669"/>
    <property type="project" value="UniProtKB-KW"/>
</dbReference>
<feature type="non-terminal residue" evidence="14">
    <location>
        <position position="3979"/>
    </location>
</feature>
<reference evidence="14" key="1">
    <citation type="submission" date="2023-06" db="EMBL/GenBank/DDBJ databases">
        <title>Genome-scale phylogeny and comparative genomics of the fungal order Sordariales.</title>
        <authorList>
            <consortium name="Lawrence Berkeley National Laboratory"/>
            <person name="Hensen N."/>
            <person name="Bonometti L."/>
            <person name="Westerberg I."/>
            <person name="Brannstrom I.O."/>
            <person name="Guillou S."/>
            <person name="Cros-Aarteil S."/>
            <person name="Calhoun S."/>
            <person name="Haridas S."/>
            <person name="Kuo A."/>
            <person name="Mondo S."/>
            <person name="Pangilinan J."/>
            <person name="Riley R."/>
            <person name="Labutti K."/>
            <person name="Andreopoulos B."/>
            <person name="Lipzen A."/>
            <person name="Chen C."/>
            <person name="Yanf M."/>
            <person name="Daum C."/>
            <person name="Ng V."/>
            <person name="Clum A."/>
            <person name="Steindorff A."/>
            <person name="Ohm R."/>
            <person name="Martin F."/>
            <person name="Silar P."/>
            <person name="Natvig D."/>
            <person name="Lalanne C."/>
            <person name="Gautier V."/>
            <person name="Ament-Velasquez S.L."/>
            <person name="Kruys A."/>
            <person name="Hutchinson M.I."/>
            <person name="Powell A.J."/>
            <person name="Barry K."/>
            <person name="Miller A.N."/>
            <person name="Grigoriev I.V."/>
            <person name="Debuchy R."/>
            <person name="Gladieux P."/>
            <person name="Thoren M.H."/>
            <person name="Johannesson H."/>
        </authorList>
    </citation>
    <scope>NUCLEOTIDE SEQUENCE</scope>
    <source>
        <strain evidence="14">8032-3</strain>
    </source>
</reference>
<evidence type="ECO:0000256" key="8">
    <source>
        <dbReference type="ARBA" id="ARBA00023268"/>
    </source>
</evidence>
<dbReference type="Gene3D" id="3.40.50.150">
    <property type="entry name" value="Vaccinia Virus protein VP39"/>
    <property type="match status" value="1"/>
</dbReference>
<dbReference type="InterPro" id="IPR020845">
    <property type="entry name" value="AMP-binding_CS"/>
</dbReference>
<dbReference type="PROSITE" id="PS50075">
    <property type="entry name" value="CARRIER"/>
    <property type="match status" value="2"/>
</dbReference>
<dbReference type="InterPro" id="IPR056501">
    <property type="entry name" value="NAD-bd_HRPKS_sdrA"/>
</dbReference>
<dbReference type="Pfam" id="PF02801">
    <property type="entry name" value="Ketoacyl-synt_C"/>
    <property type="match status" value="1"/>
</dbReference>
<dbReference type="PROSITE" id="PS52019">
    <property type="entry name" value="PKS_MFAS_DH"/>
    <property type="match status" value="1"/>
</dbReference>
<name>A0AAJ0FJV8_9PEZI</name>
<evidence type="ECO:0000256" key="4">
    <source>
        <dbReference type="ARBA" id="ARBA00022603"/>
    </source>
</evidence>
<feature type="domain" description="Carrier" evidence="11">
    <location>
        <begin position="3534"/>
        <end position="3613"/>
    </location>
</feature>
<dbReference type="Gene3D" id="3.30.559.30">
    <property type="entry name" value="Nonribosomal peptide synthetase, condensation domain"/>
    <property type="match status" value="1"/>
</dbReference>
<dbReference type="SUPFAM" id="SSF56801">
    <property type="entry name" value="Acetyl-CoA synthetase-like"/>
    <property type="match status" value="1"/>
</dbReference>
<feature type="active site" description="Proton acceptor; for dehydratase activity" evidence="9">
    <location>
        <position position="989"/>
    </location>
</feature>
<dbReference type="SUPFAM" id="SSF53901">
    <property type="entry name" value="Thiolase-like"/>
    <property type="match status" value="1"/>
</dbReference>
<dbReference type="CDD" id="cd19532">
    <property type="entry name" value="C_PKS-NRPS"/>
    <property type="match status" value="1"/>
</dbReference>
<dbReference type="InterPro" id="IPR020806">
    <property type="entry name" value="PKS_PP-bd"/>
</dbReference>
<dbReference type="InterPro" id="IPR014043">
    <property type="entry name" value="Acyl_transferase_dom"/>
</dbReference>
<dbReference type="InterPro" id="IPR049900">
    <property type="entry name" value="PKS_mFAS_DH"/>
</dbReference>
<dbReference type="EMBL" id="MU839027">
    <property type="protein sequence ID" value="KAK1763485.1"/>
    <property type="molecule type" value="Genomic_DNA"/>
</dbReference>
<feature type="region of interest" description="Disordered" evidence="10">
    <location>
        <begin position="3622"/>
        <end position="3653"/>
    </location>
</feature>
<dbReference type="Pfam" id="PF00109">
    <property type="entry name" value="ketoacyl-synt"/>
    <property type="match status" value="1"/>
</dbReference>
<dbReference type="RefSeq" id="XP_060279698.1">
    <property type="nucleotide sequence ID" value="XM_060431968.1"/>
</dbReference>
<dbReference type="FunFam" id="3.40.47.10:FF:000019">
    <property type="entry name" value="Polyketide synthase type I"/>
    <property type="match status" value="1"/>
</dbReference>
<dbReference type="Proteomes" id="UP001244011">
    <property type="component" value="Unassembled WGS sequence"/>
</dbReference>
<dbReference type="Pfam" id="PF08659">
    <property type="entry name" value="KR"/>
    <property type="match status" value="1"/>
</dbReference>
<evidence type="ECO:0000256" key="5">
    <source>
        <dbReference type="ARBA" id="ARBA00022679"/>
    </source>
</evidence>
<evidence type="ECO:0000259" key="13">
    <source>
        <dbReference type="PROSITE" id="PS52019"/>
    </source>
</evidence>
<dbReference type="PROSITE" id="PS00606">
    <property type="entry name" value="KS3_1"/>
    <property type="match status" value="1"/>
</dbReference>
<keyword evidence="6" id="KW-0677">Repeat</keyword>
<dbReference type="InterPro" id="IPR050091">
    <property type="entry name" value="PKS_NRPS_Biosynth_Enz"/>
</dbReference>
<dbReference type="InterPro" id="IPR042104">
    <property type="entry name" value="PKS_dehydratase_sf"/>
</dbReference>
<dbReference type="CDD" id="cd00833">
    <property type="entry name" value="PKS"/>
    <property type="match status" value="1"/>
</dbReference>
<dbReference type="SMART" id="SM00823">
    <property type="entry name" value="PKS_PP"/>
    <property type="match status" value="2"/>
</dbReference>
<sequence length="3979" mass="429887">MATYTHPPKEPIAIIGSGCRFPGNASSSSRLWNLLASPRDLSRRVPETRFNPDGFYHVNGEHHGASNVTKSYFLDEDPRLFDSVFFNITPREAEAIDPQQRLLLETVFEAMESAGLTIKGLQGSQTSAYVGIMTADYTDTHARDPELFSQYQATGTSRSLVSNRLSYFFDWKGPSMTVDTACSSSLTAIHLASQSLRSGESEVACAAGANLLLGPDLFIGATSLHMISPSGKSQMWDAGADGYARGEGIAAVFLKTLSQALKDGDRIEALIRETGVNSDGRTKGITLPSPEAQARLIRDTYQNAGLDILDPKDRPQYFEAHGTGTQAGDPREASAIKSAFFPNEEQDTKLLVGSIKTIIGHTEGCAGIAGVLKASLAMQNKTVPPNQHLKNLNPSVSPSYGNLRIPTEITPWPEVPKGHPLRASVNSFGFGGTNSHAIIETYVPELHDSGPWGKGRSSLSEVALQALDRNFSAVPLVLSANSDKALIAMATGYAEFLRSEKVNISHLTWTLQARRTALPHKICFSGTTQEDILADIEKKLAKIEDRSGVEFGFRSSFPANDQDPRILGIFTGQGAQWPQMGRHLILNLHRFRSTIEVLEESLRALPDPPTWSLTAELMAEPATSRLDEASISQPLCTAVQVALVDMLKDSGVVFHTVVGHSSGEIAAAYAAGRISAVDAIRIAYYRGVHAKLARGRAGQKGSMIAVGFGIGEARSFCSSPDLLGRLAVAASNASGSVTLSGDEDAVQAAKKRLDAEGLFNRVLKVDTAYHSHHMEPCAEAYVESLRSCDIQVQPGNGRCTWVSSVYGSSRTPTAEELRGSYWRDNMVQTVLFSQAVDQAVDVLDPFDLILEVGPHPALRGPTLQTAKEKLGREIPHAGVLDRKKNDVVAFSDALGSIWTRLGAESVDFSGYYASATAGAARPTPMAGLPTYPWEHDSVLWRESRLNKQFRSRSQPPHELLGVRTPDDTPHEPRWRNLLKLEELPWLGDHRVQGQVVVPGATYCVMALEAAKVLSGGRALRMVELRDLVIQRAIVLDEASEATETLFSLRETGVRAGKSGDYREIITADFSLSAGAVEDGVMRKVCHGELHIYTGDDPEPMLPHRPDAQPGLSHMSIERFYSSVGEIGLQYSGPFKGLIYAERRMDLLSGVVARHDVAAGLPVHPTWLDVCFQALFAAFAAPGDGTLWTAFVPSSIRRIKFGPMAGVVAEGGSPTYSVDAYLTGFQPAQPSLLSTITGDISVFNGSTGAMDIQIEDLIMTALLPSTPSDDRQMYLRTVWKEDINSGIVVPDDIFDSGTDLEVADACDLVAFDYLQKLEKSIAVGNKAGPDNPFRPMLEDQHHLAKNRGSEHQPHISSIKNSFRDSIDMQLVAAVGDNLLKKYRGQNHQQGLHSTRLLFAQLLRNGIGAHRQSTQLLHAVKQIIHRYPRLRILQVGADSNVDLRSLVAELGEAFGSYTVVDESSTALNELQGQTSDPRVKFLQLRMGEDLAGQEVEPGSFELAICSRRSSWNAPRVLGNVRALLRPGGYLLFLDLAHDVLRHSFVVMGLGLLDGSVPANLRGGLLSPVRWDKTLRESGFTGVDGAVHDSETLGENSRVLLVSQATDDVINLIRHPLEVSDVSRFPGLADRVLFIGGRTLKTKKVISKLRSLMRTWDIDVVTTESLRDLDADQLLTVDSVVSLADLDSPTFKHLDAKTLANLQQICNLAKIILWVTTGATGDDPYHSAIVGLGRTILSENPQLSLQLIDVDAIEGSETFLAESFIRLKVSNLPGVHKDSHLWSVETELAVVGGKVMIPRVVLDVERNNRLNSNRRVINSTTSDQGDTRRLELLPYPSATKGNIVGTVWLDVECSSANPVVLQRGGGLYVCIGTADGNGSRLVAFSPENASRLGVKRDGTIRCDLIPGSEAEVLSALACFIQASAITASITRGQTAVVVGADRKLIRALRKTVLEAGKKVIFLTTDQSVAGYEATVVVHPQASERQVRAQLPGNIGIYIDCSTAGSALEKSLVERLAAGGAVVKSGIHTTTIAPDVKLDELLSSALRLAKTYTLESPNAFSSSAVSVSELVSDRHKAVPWAIVDWTLDQKLTIQQLPTTSHQLFRGDRTYILFGLTGQIGQSITRWMVSNAARHIVVASRNPSQDAAWKDELRGRGAVVRVEAVDITDKSDVGRLCREVESTMPPVAGVANGAMVLSDGLFADMSLEGMQRVLRPKMEGSRILDEVFGSRDLDFFIIFSSLSGVIGMPSQSNYAAANMYMVGLAAQRRKRGLAASVVDLGMILGIGYISRAEGDEGKGTVETSLRKQNYMPVAERDMHHILTEAIVAGKYGPPDECEIITGLERYDPSAENHPVWLRNPRFSHLIKSSASADKRGMNSAEKSLRAELDVAEGLLVNQISVSIPIIDLGIDSLVAVEIRTWFSAETGQDIPVLKILGGATIRQLCTEVAAGLSLGPNHREATASTVEVEARIESDVEKPGQSPSTPSPLIDSLLLPATPNSEKSTIYATDGADTPPSSVQSVVGIGSKQDSPAVVRIAPLSLGQARFYFPSLYLDDKSPFNCTTSYRITGPLDLQRLAKALRTVTQRHEILRTSFTTDPATGKGVQSVLETSTFQMKTISSSDETAVEAEFRRMHSHAFDLERGDTLRATVLSHSTRKHTIIFGYHHIVMDGVSWQVFLQDAADYYSDAAGSPLNMQYIDFAKKQADDLSSDAYKERLEYWKSEFPTPPDPMPLFPFAKVSVRKAVTHYKTRDVVTHVDREFVARIRQAAQGSRATSFHFWFTVFQAMLYRFLSVPQLCIGIVDANRSDQAFAKTIGFLLEIMPVKFVPDGTQKFSTMVQNTRSKIYGALGRSGVPIEEIARACGVPASTTETPLFQAVFNYRMGATRTPDMDGVKMGLLDYADATTPFDLSISVDEKDDGTGMITFAMLDYLYDSEGADILVNTYKHMLDVLSRDPSIVVDDIPLFPPAMIDEAVALGTGPVVLDNGNWPRKETVSQRIASWAAKDPDAVAVKDMTGSTKTYYQVSRRADAIAGALRRVGVSAGSFVCVLSEPTVDTVSYILAILRLGAIYVPLDIRNTDERLLAVIEESMAGFLLFQTATKDRAMKLRRQDTKCLNLSVLPQDSSTAIVIDVSKPDSLAFVLYTSGSTGRPKGIALTNINMSVQNASVTQRLNLGREVVLQQSGLGFDASLCQIFMCLCNGGTLVMGDNRGDPADLAALVERERVTFTICMMSEMAAIIRHGREALARCSSSWRLAMCAGEAFTPQLAELFAGLDLPGLRVVNAYGPTEGTIMATIGDVAYREITTASDATISVGEVIPGYGVYIVDDDDAKPLPRGWPGQVALAGPGIASGYLHNPDLTDAKFRPDTISPRRPPAVAAANTESAGRGRLYLTGDKGRLLRGGRFVILGRTDGDSQVKLRGMRVELQEVARAMLRASEGVLADAAVVARGGGGGGEGAGRFLVAFVVFAGGHGVDDAEAYLAGLVRGLPLPAYMRPALAVPIDSLPVTGRGKLDTRALAALPLPELSGTEDDDAAADELTETESRLRGVWRDVLSEVGVNLAIKKTSDFFSVGGNSLLLMQLRVKIRKTFDVDIPLVELFQSSTLEALAARLSGTAHGQEAIDWEEETRPGDDRPIIPPQLWPQPDQTSPPAHDGGPITVLLTGATGFLGSGLLRHLQAHPRVSRIHCVAIRPGRSLPLTSPKIVPHAGDLSLPLLGMDPSEAASVLAETHVIIHNGAAVSHLKSYATLSPANVASTRVLARLALASRRRSPPPAFHLVSTAGVARLSGRDALPEVSLAAHPPPTDGTDGYVATKWAGERLLERAAAGAGVEGWRVYVHRPSSITAGDGGDGVPGSDITHNTLRYSRLLRAVPDLAGATGAFDFVDVETISARIVGDAVESVAGRGEGGRGVVYRHQSGETVVPVGRLREFLGHSEEAPFEVLEMDAWVKAAVGVGMDELVGSFLAATKGRIHMPLLVRGDE</sequence>
<dbReference type="GO" id="GO:0030639">
    <property type="term" value="P:polyketide biosynthetic process"/>
    <property type="evidence" value="ECO:0007669"/>
    <property type="project" value="UniProtKB-ARBA"/>
</dbReference>
<evidence type="ECO:0000256" key="1">
    <source>
        <dbReference type="ARBA" id="ARBA00022450"/>
    </source>
</evidence>
<dbReference type="InterPro" id="IPR036736">
    <property type="entry name" value="ACP-like_sf"/>
</dbReference>
<dbReference type="Pfam" id="PF07993">
    <property type="entry name" value="NAD_binding_4"/>
    <property type="match status" value="1"/>
</dbReference>
<keyword evidence="15" id="KW-1185">Reference proteome</keyword>
<dbReference type="InterPro" id="IPR014030">
    <property type="entry name" value="Ketoacyl_synth_N"/>
</dbReference>
<dbReference type="PROSITE" id="PS00012">
    <property type="entry name" value="PHOSPHOPANTETHEINE"/>
    <property type="match status" value="2"/>
</dbReference>
<dbReference type="InterPro" id="IPR036291">
    <property type="entry name" value="NAD(P)-bd_dom_sf"/>
</dbReference>
<dbReference type="InterPro" id="IPR009081">
    <property type="entry name" value="PP-bd_ACP"/>
</dbReference>
<evidence type="ECO:0000259" key="11">
    <source>
        <dbReference type="PROSITE" id="PS50075"/>
    </source>
</evidence>
<dbReference type="InterPro" id="IPR016039">
    <property type="entry name" value="Thiolase-like"/>
</dbReference>
<feature type="region of interest" description="C-terminal hotdog fold" evidence="9">
    <location>
        <begin position="1111"/>
        <end position="1267"/>
    </location>
</feature>
<evidence type="ECO:0000256" key="2">
    <source>
        <dbReference type="ARBA" id="ARBA00022553"/>
    </source>
</evidence>
<feature type="active site" description="Proton donor; for dehydratase activity" evidence="9">
    <location>
        <position position="1168"/>
    </location>
</feature>
<dbReference type="InterPro" id="IPR023213">
    <property type="entry name" value="CAT-like_dom_sf"/>
</dbReference>
<dbReference type="PROSITE" id="PS52004">
    <property type="entry name" value="KS3_2"/>
    <property type="match status" value="1"/>
</dbReference>
<dbReference type="InterPro" id="IPR049552">
    <property type="entry name" value="PKS_DH_N"/>
</dbReference>
<dbReference type="InterPro" id="IPR016036">
    <property type="entry name" value="Malonyl_transacylase_ACP-bd"/>
</dbReference>
<evidence type="ECO:0000256" key="10">
    <source>
        <dbReference type="SAM" id="MobiDB-lite"/>
    </source>
</evidence>
<dbReference type="GO" id="GO:0006633">
    <property type="term" value="P:fatty acid biosynthetic process"/>
    <property type="evidence" value="ECO:0007669"/>
    <property type="project" value="InterPro"/>
</dbReference>
<dbReference type="SMART" id="SM00827">
    <property type="entry name" value="PKS_AT"/>
    <property type="match status" value="1"/>
</dbReference>
<accession>A0AAJ0FJV8</accession>
<dbReference type="GO" id="GO:0016874">
    <property type="term" value="F:ligase activity"/>
    <property type="evidence" value="ECO:0007669"/>
    <property type="project" value="UniProtKB-KW"/>
</dbReference>
<dbReference type="InterPro" id="IPR020807">
    <property type="entry name" value="PKS_DH"/>
</dbReference>
<dbReference type="InterPro" id="IPR014031">
    <property type="entry name" value="Ketoacyl_synth_C"/>
</dbReference>
<evidence type="ECO:0000313" key="15">
    <source>
        <dbReference type="Proteomes" id="UP001244011"/>
    </source>
</evidence>
<dbReference type="InterPro" id="IPR001242">
    <property type="entry name" value="Condensation_dom"/>
</dbReference>
<evidence type="ECO:0000256" key="3">
    <source>
        <dbReference type="ARBA" id="ARBA00022598"/>
    </source>
</evidence>
<dbReference type="SMART" id="SM00826">
    <property type="entry name" value="PKS_DH"/>
    <property type="match status" value="1"/>
</dbReference>
<dbReference type="Gene3D" id="3.30.70.3290">
    <property type="match status" value="1"/>
</dbReference>
<dbReference type="SMART" id="SM00825">
    <property type="entry name" value="PKS_KS"/>
    <property type="match status" value="1"/>
</dbReference>
<feature type="domain" description="Ketosynthase family 3 (KS3)" evidence="12">
    <location>
        <begin position="9"/>
        <end position="441"/>
    </location>
</feature>
<feature type="domain" description="PKS/mFAS DH" evidence="13">
    <location>
        <begin position="957"/>
        <end position="1267"/>
    </location>
</feature>
<dbReference type="SUPFAM" id="SSF52151">
    <property type="entry name" value="FabD/lysophospholipase-like"/>
    <property type="match status" value="1"/>
</dbReference>
<dbReference type="InterPro" id="IPR029063">
    <property type="entry name" value="SAM-dependent_MTases_sf"/>
</dbReference>
<dbReference type="Pfam" id="PF16197">
    <property type="entry name" value="KAsynt_C_assoc"/>
    <property type="match status" value="1"/>
</dbReference>
<dbReference type="InterPro" id="IPR042099">
    <property type="entry name" value="ANL_N_sf"/>
</dbReference>
<dbReference type="InterPro" id="IPR000873">
    <property type="entry name" value="AMP-dep_synth/lig_dom"/>
</dbReference>
<dbReference type="Gene3D" id="3.30.300.30">
    <property type="match status" value="1"/>
</dbReference>
<feature type="region of interest" description="N-terminal hotdog fold" evidence="9">
    <location>
        <begin position="957"/>
        <end position="1096"/>
    </location>
</feature>
<dbReference type="Pfam" id="PF14765">
    <property type="entry name" value="PS-DH"/>
    <property type="match status" value="1"/>
</dbReference>
<dbReference type="InterPro" id="IPR006162">
    <property type="entry name" value="Ppantetheine_attach_site"/>
</dbReference>
<dbReference type="GO" id="GO:0004315">
    <property type="term" value="F:3-oxoacyl-[acyl-carrier-protein] synthase activity"/>
    <property type="evidence" value="ECO:0007669"/>
    <property type="project" value="InterPro"/>
</dbReference>
<dbReference type="Pfam" id="PF21089">
    <property type="entry name" value="PKS_DH_N"/>
    <property type="match status" value="1"/>
</dbReference>
<dbReference type="Gene3D" id="3.40.50.720">
    <property type="entry name" value="NAD(P)-binding Rossmann-like Domain"/>
    <property type="match status" value="3"/>
</dbReference>
<dbReference type="InterPro" id="IPR049551">
    <property type="entry name" value="PKS_DH_C"/>
</dbReference>
<dbReference type="CDD" id="cd05930">
    <property type="entry name" value="A_NRPS"/>
    <property type="match status" value="1"/>
</dbReference>
<evidence type="ECO:0000259" key="12">
    <source>
        <dbReference type="PROSITE" id="PS52004"/>
    </source>
</evidence>
<dbReference type="InterPro" id="IPR057326">
    <property type="entry name" value="KR_dom"/>
</dbReference>
<dbReference type="SUPFAM" id="SSF53335">
    <property type="entry name" value="S-adenosyl-L-methionine-dependent methyltransferases"/>
    <property type="match status" value="1"/>
</dbReference>
<keyword evidence="1" id="KW-0596">Phosphopantetheine</keyword>
<dbReference type="Gene3D" id="3.40.47.10">
    <property type="match status" value="1"/>
</dbReference>
<dbReference type="InterPro" id="IPR001227">
    <property type="entry name" value="Ac_transferase_dom_sf"/>
</dbReference>
<dbReference type="Pfam" id="PF00668">
    <property type="entry name" value="Condensation"/>
    <property type="match status" value="1"/>
</dbReference>
<keyword evidence="5" id="KW-0808">Transferase</keyword>
<dbReference type="SUPFAM" id="SSF55048">
    <property type="entry name" value="Probable ACP-binding domain of malonyl-CoA ACP transacylase"/>
    <property type="match status" value="1"/>
</dbReference>
<dbReference type="SUPFAM" id="SSF51735">
    <property type="entry name" value="NAD(P)-binding Rossmann-fold domains"/>
    <property type="match status" value="3"/>
</dbReference>
<dbReference type="Gene3D" id="3.40.366.10">
    <property type="entry name" value="Malonyl-Coenzyme A Acyl Carrier Protein, domain 2"/>
    <property type="match status" value="1"/>
</dbReference>
<dbReference type="InterPro" id="IPR013120">
    <property type="entry name" value="FAR_NAD-bd"/>
</dbReference>
<proteinExistence type="predicted"/>
<evidence type="ECO:0000256" key="9">
    <source>
        <dbReference type="PROSITE-ProRule" id="PRU01363"/>
    </source>
</evidence>
<evidence type="ECO:0000256" key="6">
    <source>
        <dbReference type="ARBA" id="ARBA00022737"/>
    </source>
</evidence>
<organism evidence="14 15">
    <name type="scientific">Phialemonium atrogriseum</name>
    <dbReference type="NCBI Taxonomy" id="1093897"/>
    <lineage>
        <taxon>Eukaryota</taxon>
        <taxon>Fungi</taxon>
        <taxon>Dikarya</taxon>
        <taxon>Ascomycota</taxon>
        <taxon>Pezizomycotina</taxon>
        <taxon>Sordariomycetes</taxon>
        <taxon>Sordariomycetidae</taxon>
        <taxon>Cephalothecales</taxon>
        <taxon>Cephalothecaceae</taxon>
        <taxon>Phialemonium</taxon>
    </lineage>
</organism>
<dbReference type="PANTHER" id="PTHR43775">
    <property type="entry name" value="FATTY ACID SYNTHASE"/>
    <property type="match status" value="1"/>
</dbReference>
<dbReference type="SMART" id="SM00822">
    <property type="entry name" value="PKS_KR"/>
    <property type="match status" value="1"/>
</dbReference>
<evidence type="ECO:0000313" key="14">
    <source>
        <dbReference type="EMBL" id="KAK1763485.1"/>
    </source>
</evidence>
<dbReference type="Pfam" id="PF00501">
    <property type="entry name" value="AMP-binding"/>
    <property type="match status" value="1"/>
</dbReference>
<keyword evidence="3" id="KW-0436">Ligase</keyword>
<keyword evidence="7" id="KW-0560">Oxidoreductase</keyword>
<keyword evidence="4" id="KW-0489">Methyltransferase</keyword>
<dbReference type="Pfam" id="PF00698">
    <property type="entry name" value="Acyl_transf_1"/>
    <property type="match status" value="1"/>
</dbReference>
<dbReference type="Gene3D" id="1.10.1200.10">
    <property type="entry name" value="ACP-like"/>
    <property type="match status" value="2"/>
</dbReference>
<feature type="domain" description="Carrier" evidence="11">
    <location>
        <begin position="2370"/>
        <end position="2447"/>
    </location>
</feature>
<dbReference type="SUPFAM" id="SSF52777">
    <property type="entry name" value="CoA-dependent acyltransferases"/>
    <property type="match status" value="2"/>
</dbReference>
<dbReference type="Pfam" id="PF23114">
    <property type="entry name" value="NAD-bd_HRPKS_sdrA"/>
    <property type="match status" value="1"/>
</dbReference>